<evidence type="ECO:0000256" key="3">
    <source>
        <dbReference type="ARBA" id="ARBA00022475"/>
    </source>
</evidence>
<dbReference type="InterPro" id="IPR035906">
    <property type="entry name" value="MetI-like_sf"/>
</dbReference>
<feature type="transmembrane region" description="Helical" evidence="7">
    <location>
        <begin position="121"/>
        <end position="140"/>
    </location>
</feature>
<feature type="transmembrane region" description="Helical" evidence="7">
    <location>
        <begin position="96"/>
        <end position="115"/>
    </location>
</feature>
<evidence type="ECO:0000256" key="1">
    <source>
        <dbReference type="ARBA" id="ARBA00004651"/>
    </source>
</evidence>
<keyword evidence="5 7" id="KW-1133">Transmembrane helix</keyword>
<dbReference type="PANTHER" id="PTHR30151:SF0">
    <property type="entry name" value="ABC TRANSPORTER PERMEASE PROTEIN MJ0413-RELATED"/>
    <property type="match status" value="1"/>
</dbReference>
<accession>A0A1C0YBW1</accession>
<sequence length="252" mass="27477">MLKRWPGFALIIGLLVLWEITSKSGMVDSISLPPVSNVFSTWGGIIADGTLLDYLLPSLGRIFAGFLLAAVVAIPLGLLMGTTPFIYRLLEPITELIRPIPASAYIPVAILFLGIENEMKVFVIFLSSLFPILLNTYSGVRGVDSILIDTGRTFGVSKIRSLFQIILPAALPSILTGMRVSIGIALVVAVVAEMITGNSGIGYFILDMQRIFQVAEMFAGIFTLGIVGYGINFVFLKIEQYFLRWRGEANPV</sequence>
<evidence type="ECO:0000256" key="5">
    <source>
        <dbReference type="ARBA" id="ARBA00022989"/>
    </source>
</evidence>
<dbReference type="EMBL" id="MASJ01000023">
    <property type="protein sequence ID" value="OCS84619.1"/>
    <property type="molecule type" value="Genomic_DNA"/>
</dbReference>
<feature type="transmembrane region" description="Helical" evidence="7">
    <location>
        <begin position="218"/>
        <end position="236"/>
    </location>
</feature>
<reference evidence="9 10" key="1">
    <citation type="submission" date="2016-07" db="EMBL/GenBank/DDBJ databases">
        <title>Caryophanon tenue genome sequencing.</title>
        <authorList>
            <person name="Verma A."/>
            <person name="Pal Y."/>
            <person name="Krishnamurthi S."/>
        </authorList>
    </citation>
    <scope>NUCLEOTIDE SEQUENCE [LARGE SCALE GENOMIC DNA]</scope>
    <source>
        <strain evidence="9 10">DSM 14152</strain>
    </source>
</reference>
<dbReference type="STRING" id="33978.A6M13_03315"/>
<gene>
    <name evidence="9" type="ORF">A6M13_03315</name>
</gene>
<dbReference type="FunFam" id="1.10.3720.10:FF:000003">
    <property type="entry name" value="Aliphatic sulfonate ABC transporter permease"/>
    <property type="match status" value="1"/>
</dbReference>
<comment type="similarity">
    <text evidence="7">Belongs to the binding-protein-dependent transport system permease family.</text>
</comment>
<comment type="caution">
    <text evidence="9">The sequence shown here is derived from an EMBL/GenBank/DDBJ whole genome shotgun (WGS) entry which is preliminary data.</text>
</comment>
<organism evidence="9 10">
    <name type="scientific">Caryophanon tenue</name>
    <dbReference type="NCBI Taxonomy" id="33978"/>
    <lineage>
        <taxon>Bacteria</taxon>
        <taxon>Bacillati</taxon>
        <taxon>Bacillota</taxon>
        <taxon>Bacilli</taxon>
        <taxon>Bacillales</taxon>
        <taxon>Caryophanaceae</taxon>
        <taxon>Caryophanon</taxon>
    </lineage>
</organism>
<keyword evidence="6 7" id="KW-0472">Membrane</keyword>
<dbReference type="SUPFAM" id="SSF161098">
    <property type="entry name" value="MetI-like"/>
    <property type="match status" value="1"/>
</dbReference>
<dbReference type="Proteomes" id="UP000093199">
    <property type="component" value="Unassembled WGS sequence"/>
</dbReference>
<feature type="domain" description="ABC transmembrane type-1" evidence="8">
    <location>
        <begin position="55"/>
        <end position="235"/>
    </location>
</feature>
<keyword evidence="4 7" id="KW-0812">Transmembrane</keyword>
<proteinExistence type="inferred from homology"/>
<dbReference type="GO" id="GO:0042918">
    <property type="term" value="P:alkanesulfonate transmembrane transport"/>
    <property type="evidence" value="ECO:0007669"/>
    <property type="project" value="UniProtKB-ARBA"/>
</dbReference>
<keyword evidence="10" id="KW-1185">Reference proteome</keyword>
<dbReference type="CDD" id="cd06261">
    <property type="entry name" value="TM_PBP2"/>
    <property type="match status" value="1"/>
</dbReference>
<dbReference type="GO" id="GO:0005886">
    <property type="term" value="C:plasma membrane"/>
    <property type="evidence" value="ECO:0007669"/>
    <property type="project" value="UniProtKB-SubCell"/>
</dbReference>
<dbReference type="InterPro" id="IPR000515">
    <property type="entry name" value="MetI-like"/>
</dbReference>
<keyword evidence="3" id="KW-1003">Cell membrane</keyword>
<comment type="subcellular location">
    <subcellularLocation>
        <location evidence="1 7">Cell membrane</location>
        <topology evidence="1 7">Multi-pass membrane protein</topology>
    </subcellularLocation>
</comment>
<dbReference type="RefSeq" id="WP_066545729.1">
    <property type="nucleotide sequence ID" value="NZ_MASJ01000023.1"/>
</dbReference>
<protein>
    <recommendedName>
        <fullName evidence="8">ABC transmembrane type-1 domain-containing protein</fullName>
    </recommendedName>
</protein>
<evidence type="ECO:0000313" key="10">
    <source>
        <dbReference type="Proteomes" id="UP000093199"/>
    </source>
</evidence>
<keyword evidence="2 7" id="KW-0813">Transport</keyword>
<evidence type="ECO:0000256" key="7">
    <source>
        <dbReference type="RuleBase" id="RU363032"/>
    </source>
</evidence>
<evidence type="ECO:0000313" key="9">
    <source>
        <dbReference type="EMBL" id="OCS84619.1"/>
    </source>
</evidence>
<dbReference type="Gene3D" id="1.10.3720.10">
    <property type="entry name" value="MetI-like"/>
    <property type="match status" value="1"/>
</dbReference>
<feature type="transmembrane region" description="Helical" evidence="7">
    <location>
        <begin position="62"/>
        <end position="87"/>
    </location>
</feature>
<dbReference type="PROSITE" id="PS50928">
    <property type="entry name" value="ABC_TM1"/>
    <property type="match status" value="1"/>
</dbReference>
<dbReference type="PANTHER" id="PTHR30151">
    <property type="entry name" value="ALKANE SULFONATE ABC TRANSPORTER-RELATED, MEMBRANE SUBUNIT"/>
    <property type="match status" value="1"/>
</dbReference>
<dbReference type="AlphaFoldDB" id="A0A1C0YBW1"/>
<dbReference type="Pfam" id="PF00528">
    <property type="entry name" value="BPD_transp_1"/>
    <property type="match status" value="1"/>
</dbReference>
<feature type="transmembrane region" description="Helical" evidence="7">
    <location>
        <begin position="161"/>
        <end position="178"/>
    </location>
</feature>
<feature type="transmembrane region" description="Helical" evidence="7">
    <location>
        <begin position="184"/>
        <end position="206"/>
    </location>
</feature>
<evidence type="ECO:0000256" key="2">
    <source>
        <dbReference type="ARBA" id="ARBA00022448"/>
    </source>
</evidence>
<name>A0A1C0YBW1_9BACL</name>
<evidence type="ECO:0000256" key="6">
    <source>
        <dbReference type="ARBA" id="ARBA00023136"/>
    </source>
</evidence>
<evidence type="ECO:0000256" key="4">
    <source>
        <dbReference type="ARBA" id="ARBA00022692"/>
    </source>
</evidence>
<evidence type="ECO:0000259" key="8">
    <source>
        <dbReference type="PROSITE" id="PS50928"/>
    </source>
</evidence>